<accession>A0A9D4V5B4</accession>
<dbReference type="AlphaFoldDB" id="A0A9D4V5B4"/>
<feature type="non-terminal residue" evidence="1">
    <location>
        <position position="103"/>
    </location>
</feature>
<organism evidence="1 2">
    <name type="scientific">Adiantum capillus-veneris</name>
    <name type="common">Maidenhair fern</name>
    <dbReference type="NCBI Taxonomy" id="13818"/>
    <lineage>
        <taxon>Eukaryota</taxon>
        <taxon>Viridiplantae</taxon>
        <taxon>Streptophyta</taxon>
        <taxon>Embryophyta</taxon>
        <taxon>Tracheophyta</taxon>
        <taxon>Polypodiopsida</taxon>
        <taxon>Polypodiidae</taxon>
        <taxon>Polypodiales</taxon>
        <taxon>Pteridineae</taxon>
        <taxon>Pteridaceae</taxon>
        <taxon>Vittarioideae</taxon>
        <taxon>Adiantum</taxon>
    </lineage>
</organism>
<dbReference type="Proteomes" id="UP000886520">
    <property type="component" value="Chromosome 6"/>
</dbReference>
<evidence type="ECO:0000313" key="2">
    <source>
        <dbReference type="Proteomes" id="UP000886520"/>
    </source>
</evidence>
<comment type="caution">
    <text evidence="1">The sequence shown here is derived from an EMBL/GenBank/DDBJ whole genome shotgun (WGS) entry which is preliminary data.</text>
</comment>
<keyword evidence="2" id="KW-1185">Reference proteome</keyword>
<evidence type="ECO:0000313" key="1">
    <source>
        <dbReference type="EMBL" id="KAI5079227.1"/>
    </source>
</evidence>
<proteinExistence type="predicted"/>
<reference evidence="1" key="1">
    <citation type="submission" date="2021-01" db="EMBL/GenBank/DDBJ databases">
        <title>Adiantum capillus-veneris genome.</title>
        <authorList>
            <person name="Fang Y."/>
            <person name="Liao Q."/>
        </authorList>
    </citation>
    <scope>NUCLEOTIDE SEQUENCE</scope>
    <source>
        <strain evidence="1">H3</strain>
        <tissue evidence="1">Leaf</tissue>
    </source>
</reference>
<dbReference type="EMBL" id="JABFUD020000006">
    <property type="protein sequence ID" value="KAI5079227.1"/>
    <property type="molecule type" value="Genomic_DNA"/>
</dbReference>
<name>A0A9D4V5B4_ADICA</name>
<protein>
    <submittedName>
        <fullName evidence="1">Uncharacterized protein</fullName>
    </submittedName>
</protein>
<sequence length="103" mass="11682">MTLCRRSPSPIVELSAVRLPYLSWGASPHSLQRECDNRDRHSLAIIKFPTMDRKHGMCMAFSGEEVGAICSNITEREREREREGERVCCDGMLVCCLRSAHNS</sequence>
<gene>
    <name evidence="1" type="ORF">GOP47_0006898</name>
</gene>